<evidence type="ECO:0000313" key="5">
    <source>
        <dbReference type="Proteomes" id="UP000255326"/>
    </source>
</evidence>
<organism evidence="4 5">
    <name type="scientific">Falsibacillus pallidus</name>
    <dbReference type="NCBI Taxonomy" id="493781"/>
    <lineage>
        <taxon>Bacteria</taxon>
        <taxon>Bacillati</taxon>
        <taxon>Bacillota</taxon>
        <taxon>Bacilli</taxon>
        <taxon>Bacillales</taxon>
        <taxon>Bacillaceae</taxon>
        <taxon>Falsibacillus</taxon>
    </lineage>
</organism>
<dbReference type="EMBL" id="QQAY01000007">
    <property type="protein sequence ID" value="RDI41667.1"/>
    <property type="molecule type" value="Genomic_DNA"/>
</dbReference>
<sequence>MGNKLFFFGVVLILLTIFIPISANAQTDLPIGSIVEGSITADNTGNSYKINLTAAGKLTVNIDAYFSNVTVSLRAPDGEFIWQNHRIFNGAPDTPVVWKDSMNVEPGEYTLIIGKGNTDTGKFNVKVDFSGAGNNEKEPNQTINDSMNVVLNQSPVKGFISWNDRIDYYKVELPESGRLILNVKTDFPGPGGLFQLIDGSGKEIYWDTIGQNNGITGNWTRHTDLKAGTYYIRYSGNDSILYQGPYELSASFTPVHYQEKEPNDIKAVAEEIEVDNQTHIGFLSFHDLTDYYKFEMKYTGLLTIDFSSERVGYDLMNEGDMIMDRKGSMGKVGVFDPFSSTIELKKGTYYFVPNVYKDDTGMYTFKLHAESNFSDVPEDYLPSVTYLLEKGVTTGVSSKGFGTNLSVKRGDAAIWLANILNLDTSKGDDSPFTDVPLRARGSVNALQQAGIITGKSPSNFGSNDFVKRGEMALMLQRAYHLSSEGTVMRFTDVPSRYDLAVRALKKKGITNGKNTVSFAPDSYVTRGELALFIFRAEH</sequence>
<feature type="signal peptide" evidence="2">
    <location>
        <begin position="1"/>
        <end position="25"/>
    </location>
</feature>
<feature type="chain" id="PRO_5016843845" evidence="2">
    <location>
        <begin position="26"/>
        <end position="538"/>
    </location>
</feature>
<gene>
    <name evidence="4" type="ORF">DFR59_107122</name>
</gene>
<dbReference type="RefSeq" id="WP_114745998.1">
    <property type="nucleotide sequence ID" value="NZ_QQAY01000007.1"/>
</dbReference>
<dbReference type="PROSITE" id="PS51272">
    <property type="entry name" value="SLH"/>
    <property type="match status" value="1"/>
</dbReference>
<evidence type="ECO:0000313" key="4">
    <source>
        <dbReference type="EMBL" id="RDI41667.1"/>
    </source>
</evidence>
<evidence type="ECO:0000256" key="2">
    <source>
        <dbReference type="SAM" id="SignalP"/>
    </source>
</evidence>
<dbReference type="Gene3D" id="2.60.120.380">
    <property type="match status" value="3"/>
</dbReference>
<comment type="caution">
    <text evidence="4">The sequence shown here is derived from an EMBL/GenBank/DDBJ whole genome shotgun (WGS) entry which is preliminary data.</text>
</comment>
<name>A0A370GD94_9BACI</name>
<protein>
    <submittedName>
        <fullName evidence="4">S-layer family protein</fullName>
    </submittedName>
</protein>
<reference evidence="4 5" key="1">
    <citation type="submission" date="2018-07" db="EMBL/GenBank/DDBJ databases">
        <title>Genomic Encyclopedia of Type Strains, Phase IV (KMG-IV): sequencing the most valuable type-strain genomes for metagenomic binning, comparative biology and taxonomic classification.</title>
        <authorList>
            <person name="Goeker M."/>
        </authorList>
    </citation>
    <scope>NUCLEOTIDE SEQUENCE [LARGE SCALE GENOMIC DNA]</scope>
    <source>
        <strain evidence="4 5">DSM 25281</strain>
    </source>
</reference>
<evidence type="ECO:0000259" key="3">
    <source>
        <dbReference type="PROSITE" id="PS51272"/>
    </source>
</evidence>
<dbReference type="Proteomes" id="UP000255326">
    <property type="component" value="Unassembled WGS sequence"/>
</dbReference>
<proteinExistence type="predicted"/>
<dbReference type="Pfam" id="PF00395">
    <property type="entry name" value="SLH"/>
    <property type="match status" value="3"/>
</dbReference>
<keyword evidence="1 2" id="KW-0732">Signal</keyword>
<dbReference type="InterPro" id="IPR001119">
    <property type="entry name" value="SLH_dom"/>
</dbReference>
<accession>A0A370GD94</accession>
<dbReference type="OrthoDB" id="2776339at2"/>
<dbReference type="AlphaFoldDB" id="A0A370GD94"/>
<evidence type="ECO:0000256" key="1">
    <source>
        <dbReference type="ARBA" id="ARBA00022729"/>
    </source>
</evidence>
<feature type="domain" description="SLH" evidence="3">
    <location>
        <begin position="426"/>
        <end position="489"/>
    </location>
</feature>
<dbReference type="SUPFAM" id="SSF89260">
    <property type="entry name" value="Collagen-binding domain"/>
    <property type="match status" value="2"/>
</dbReference>
<keyword evidence="5" id="KW-1185">Reference proteome</keyword>